<evidence type="ECO:0000313" key="2">
    <source>
        <dbReference type="Proteomes" id="UP000694257"/>
    </source>
</evidence>
<dbReference type="RefSeq" id="WP_218471674.1">
    <property type="nucleotide sequence ID" value="NZ_BAABJN010000006.1"/>
</dbReference>
<dbReference type="InterPro" id="IPR006905">
    <property type="entry name" value="Flavin_halogenase"/>
</dbReference>
<dbReference type="PANTHER" id="PTHR43747:SF1">
    <property type="entry name" value="SLR1998 PROTEIN"/>
    <property type="match status" value="1"/>
</dbReference>
<dbReference type="Proteomes" id="UP000694257">
    <property type="component" value="Chromosome"/>
</dbReference>
<dbReference type="InterPro" id="IPR050816">
    <property type="entry name" value="Flavin-dep_Halogenase_NPB"/>
</dbReference>
<proteinExistence type="predicted"/>
<keyword evidence="2" id="KW-1185">Reference proteome</keyword>
<organism evidence="1 2">
    <name type="scientific">Nocardia iowensis</name>
    <dbReference type="NCBI Taxonomy" id="204891"/>
    <lineage>
        <taxon>Bacteria</taxon>
        <taxon>Bacillati</taxon>
        <taxon>Actinomycetota</taxon>
        <taxon>Actinomycetes</taxon>
        <taxon>Mycobacteriales</taxon>
        <taxon>Nocardiaceae</taxon>
        <taxon>Nocardia</taxon>
    </lineage>
</organism>
<evidence type="ECO:0000313" key="1">
    <source>
        <dbReference type="EMBL" id="QXN90807.1"/>
    </source>
</evidence>
<reference evidence="1 2" key="1">
    <citation type="submission" date="2021-07" db="EMBL/GenBank/DDBJ databases">
        <title>Whole Genome Sequence of Nocardia Iowensis.</title>
        <authorList>
            <person name="Lamm A."/>
            <person name="Collins-Fairclough A.M."/>
            <person name="Bunk B."/>
            <person name="Sproer C."/>
        </authorList>
    </citation>
    <scope>NUCLEOTIDE SEQUENCE [LARGE SCALE GENOMIC DNA]</scope>
    <source>
        <strain evidence="1 2">NRRL 5646</strain>
    </source>
</reference>
<dbReference type="Pfam" id="PF04820">
    <property type="entry name" value="Trp_halogenase"/>
    <property type="match status" value="2"/>
</dbReference>
<accession>A0ABX8RP71</accession>
<sequence length="599" mass="66800">MPTPVTEIATEYDVVIMGGGPAGSTLAAMLCRDTDLRVAVFDREEFPREHIGESGAHPLVPVLQASGALEKVLASECWIQKFGGIYQWDNDRPFVSFFEHADYLVDGVYRWSIHVNRAEFDTVLLDHAEDSGAQVFQGVRVTKFFPGDGHTTVVLEDGTEIRAGYFVDASGRANQVAARGSRRDKQWLSEYRNIAIWSHFRNCLPAQQAAGEWNMFRENNLSPIYAVAFEHGWVWYIPTPRLVDGVRETVWSIGIVTNPDSLARVDLRDAEIFRKTIHSIPVLRELIADAEPIRPEMLTATNYSRISDCFGSYDERWLAVGDASYFVDPLFSSGMSFAVTQAWAAALVLRKSFDTAVDEQTKRDLWRDYDVEWRGMAETWALGIDQWYHEISRTHPDSMYWQRQKRGTALANATEGTFQALLNTALVPDLLNVMTNGSRDPRDLATEGPYLTALTAADAVELGAQDRISLAPHTRIRAGLGADMPGFKGMSPPFEVPQEVRDGLGHYWRDPIANADAAPEPLADTVPCHRFYSSVDPEIEVRCLERDGGQGLWDALAGGPVRWSELAPTLSVLQGRALKRLLRAGLVVIEAAGERDNAR</sequence>
<dbReference type="PANTHER" id="PTHR43747">
    <property type="entry name" value="FAD-BINDING PROTEIN"/>
    <property type="match status" value="1"/>
</dbReference>
<protein>
    <submittedName>
        <fullName evidence="1">Tryptophan 7-halogenase</fullName>
    </submittedName>
</protein>
<dbReference type="EMBL" id="CP078145">
    <property type="protein sequence ID" value="QXN90807.1"/>
    <property type="molecule type" value="Genomic_DNA"/>
</dbReference>
<name>A0ABX8RP71_NOCIO</name>
<gene>
    <name evidence="1" type="ORF">KV110_36465</name>
</gene>